<sequence length="357" mass="39226">MSVKLIEQLSNAFGVSGFEDEVASIAQNYLQSIAKVQEDKMGNLYFSKEEEKNNSSKVKVLLDAHLDEVGFIVQAIQPNGMIEFLPVGGWVSHNVPAHPVIIRTETGQKISGLTASIPPHFLSAKERHQVLQMDDILIDVGTSSKEETQKLGIQIGDPIVPDVQFKSMREGKLFRGKAFDCRIGCACLLDTYKTFLAKNESHKVQVEAVLTTQEEVGARGAQVVANQIDADLAIVFEGCPADDTFTSDYKIQSALNKGPMLRDFDVSMITHPGFQGYALNLAQKHQIPVQRSVRKGGGTNGEVYHIASKGIPTIVVGIPVRYAHTHYGYVAYQDYLAAKELVLTLLAELTPEIYHAI</sequence>
<evidence type="ECO:0000256" key="6">
    <source>
        <dbReference type="PIRNR" id="PIRNR001123"/>
    </source>
</evidence>
<feature type="binding site" evidence="8">
    <location>
        <position position="237"/>
    </location>
    <ligand>
        <name>Zn(2+)</name>
        <dbReference type="ChEBI" id="CHEBI:29105"/>
        <label>1</label>
    </ligand>
</feature>
<dbReference type="Gene3D" id="3.40.630.10">
    <property type="entry name" value="Zn peptidases"/>
    <property type="match status" value="1"/>
</dbReference>
<dbReference type="OrthoDB" id="9772053at2"/>
<evidence type="ECO:0000256" key="3">
    <source>
        <dbReference type="ARBA" id="ARBA00022670"/>
    </source>
</evidence>
<organism evidence="9 10">
    <name type="scientific">Ignavigranum ruoffiae</name>
    <dbReference type="NCBI Taxonomy" id="89093"/>
    <lineage>
        <taxon>Bacteria</taxon>
        <taxon>Bacillati</taxon>
        <taxon>Bacillota</taxon>
        <taxon>Bacilli</taxon>
        <taxon>Lactobacillales</taxon>
        <taxon>Aerococcaceae</taxon>
        <taxon>Ignavigranum</taxon>
    </lineage>
</organism>
<gene>
    <name evidence="9" type="ORF">SAMN04488558_10230</name>
</gene>
<evidence type="ECO:0000256" key="5">
    <source>
        <dbReference type="ARBA" id="ARBA00022801"/>
    </source>
</evidence>
<dbReference type="PIRSF" id="PIRSF001123">
    <property type="entry name" value="PepA_GA"/>
    <property type="match status" value="1"/>
</dbReference>
<dbReference type="RefSeq" id="WP_092570363.1">
    <property type="nucleotide sequence ID" value="NZ_FOEN01000002.1"/>
</dbReference>
<name>A0A1H9ANK2_9LACT</name>
<evidence type="ECO:0000256" key="8">
    <source>
        <dbReference type="PIRSR" id="PIRSR001123-2"/>
    </source>
</evidence>
<dbReference type="GO" id="GO:0004177">
    <property type="term" value="F:aminopeptidase activity"/>
    <property type="evidence" value="ECO:0007669"/>
    <property type="project" value="UniProtKB-UniRule"/>
</dbReference>
<evidence type="ECO:0000256" key="4">
    <source>
        <dbReference type="ARBA" id="ARBA00022723"/>
    </source>
</evidence>
<dbReference type="SUPFAM" id="SSF101821">
    <property type="entry name" value="Aminopeptidase/glucanase lid domain"/>
    <property type="match status" value="1"/>
</dbReference>
<dbReference type="GO" id="GO:0006508">
    <property type="term" value="P:proteolysis"/>
    <property type="evidence" value="ECO:0007669"/>
    <property type="project" value="UniProtKB-KW"/>
</dbReference>
<evidence type="ECO:0000313" key="9">
    <source>
        <dbReference type="EMBL" id="SEP78135.1"/>
    </source>
</evidence>
<dbReference type="PANTHER" id="PTHR32481">
    <property type="entry name" value="AMINOPEPTIDASE"/>
    <property type="match status" value="1"/>
</dbReference>
<keyword evidence="3" id="KW-0645">Protease</keyword>
<keyword evidence="4 8" id="KW-0479">Metal-binding</keyword>
<dbReference type="AlphaFoldDB" id="A0A1H9ANK2"/>
<accession>A0A1H9ANK2</accession>
<feature type="binding site" evidence="8">
    <location>
        <position position="65"/>
    </location>
    <ligand>
        <name>Zn(2+)</name>
        <dbReference type="ChEBI" id="CHEBI:29105"/>
        <label>1</label>
    </ligand>
</feature>
<evidence type="ECO:0000256" key="2">
    <source>
        <dbReference type="ARBA" id="ARBA00022438"/>
    </source>
</evidence>
<dbReference type="InterPro" id="IPR008007">
    <property type="entry name" value="Peptidase_M42"/>
</dbReference>
<proteinExistence type="inferred from homology"/>
<evidence type="ECO:0000256" key="7">
    <source>
        <dbReference type="PIRSR" id="PIRSR001123-1"/>
    </source>
</evidence>
<keyword evidence="10" id="KW-1185">Reference proteome</keyword>
<comment type="cofactor">
    <cofactor evidence="8">
        <name>a divalent metal cation</name>
        <dbReference type="ChEBI" id="CHEBI:60240"/>
    </cofactor>
    <text evidence="8">Binds 2 divalent metal cations per subunit.</text>
</comment>
<evidence type="ECO:0000313" key="10">
    <source>
        <dbReference type="Proteomes" id="UP000198833"/>
    </source>
</evidence>
<dbReference type="STRING" id="89093.SAMN04488558_10230"/>
<dbReference type="EMBL" id="FOEN01000002">
    <property type="protein sequence ID" value="SEP78135.1"/>
    <property type="molecule type" value="Genomic_DNA"/>
</dbReference>
<dbReference type="GO" id="GO:0046872">
    <property type="term" value="F:metal ion binding"/>
    <property type="evidence" value="ECO:0007669"/>
    <property type="project" value="UniProtKB-UniRule"/>
</dbReference>
<dbReference type="Proteomes" id="UP000198833">
    <property type="component" value="Unassembled WGS sequence"/>
</dbReference>
<feature type="binding site" evidence="8">
    <location>
        <position position="324"/>
    </location>
    <ligand>
        <name>Zn(2+)</name>
        <dbReference type="ChEBI" id="CHEBI:29105"/>
        <label>2</label>
    </ligand>
</feature>
<dbReference type="InterPro" id="IPR023367">
    <property type="entry name" value="Peptidase_M42_dom2"/>
</dbReference>
<dbReference type="Gene3D" id="2.40.30.40">
    <property type="entry name" value="Peptidase M42, domain 2"/>
    <property type="match status" value="1"/>
</dbReference>
<evidence type="ECO:0000256" key="1">
    <source>
        <dbReference type="ARBA" id="ARBA00006272"/>
    </source>
</evidence>
<feature type="binding site" evidence="8">
    <location>
        <position position="180"/>
    </location>
    <ligand>
        <name>Zn(2+)</name>
        <dbReference type="ChEBI" id="CHEBI:29105"/>
        <label>2</label>
    </ligand>
</feature>
<comment type="similarity">
    <text evidence="1 6">Belongs to the peptidase M42 family.</text>
</comment>
<feature type="active site" description="Proton acceptor" evidence="7">
    <location>
        <position position="214"/>
    </location>
</feature>
<feature type="binding site" evidence="8">
    <location>
        <position position="215"/>
    </location>
    <ligand>
        <name>Zn(2+)</name>
        <dbReference type="ChEBI" id="CHEBI:29105"/>
        <label>2</label>
    </ligand>
</feature>
<dbReference type="Pfam" id="PF05343">
    <property type="entry name" value="Peptidase_M42"/>
    <property type="match status" value="1"/>
</dbReference>
<keyword evidence="2 9" id="KW-0031">Aminopeptidase</keyword>
<dbReference type="SUPFAM" id="SSF53187">
    <property type="entry name" value="Zn-dependent exopeptidases"/>
    <property type="match status" value="1"/>
</dbReference>
<protein>
    <submittedName>
        <fullName evidence="9">Putative aminopeptidase FrvX</fullName>
    </submittedName>
</protein>
<feature type="binding site" evidence="8">
    <location>
        <position position="180"/>
    </location>
    <ligand>
        <name>Zn(2+)</name>
        <dbReference type="ChEBI" id="CHEBI:29105"/>
        <label>1</label>
    </ligand>
</feature>
<reference evidence="9 10" key="1">
    <citation type="submission" date="2016-10" db="EMBL/GenBank/DDBJ databases">
        <authorList>
            <person name="de Groot N.N."/>
        </authorList>
    </citation>
    <scope>NUCLEOTIDE SEQUENCE [LARGE SCALE GENOMIC DNA]</scope>
    <source>
        <strain evidence="9 10">DSM 15695</strain>
    </source>
</reference>
<keyword evidence="5" id="KW-0378">Hydrolase</keyword>
<dbReference type="PANTHER" id="PTHR32481:SF0">
    <property type="entry name" value="AMINOPEPTIDASE YPDE-RELATED"/>
    <property type="match status" value="1"/>
</dbReference>
<dbReference type="InterPro" id="IPR051464">
    <property type="entry name" value="Peptidase_M42_aminopept"/>
</dbReference>